<reference evidence="12 13" key="1">
    <citation type="submission" date="2016-01" db="EMBL/GenBank/DDBJ databases">
        <title>Highly variable Streptococcus oralis are common among viridans streptococci isolated from primates.</title>
        <authorList>
            <person name="Denapaite D."/>
            <person name="Rieger M."/>
            <person name="Koendgen S."/>
            <person name="Brueckner R."/>
            <person name="Ochigava I."/>
            <person name="Kappeler P."/>
            <person name="Maetz-Rensing K."/>
            <person name="Leendertz F."/>
            <person name="Hakenbeck R."/>
        </authorList>
    </citation>
    <scope>NUCLEOTIDE SEQUENCE [LARGE SCALE GENOMIC DNA]</scope>
    <source>
        <strain evidence="12 13">DD08</strain>
    </source>
</reference>
<evidence type="ECO:0000256" key="9">
    <source>
        <dbReference type="ARBA" id="ARBA00029438"/>
    </source>
</evidence>
<dbReference type="InterPro" id="IPR014721">
    <property type="entry name" value="Ribsml_uS5_D2-typ_fold_subgr"/>
</dbReference>
<dbReference type="Proteomes" id="UP000070377">
    <property type="component" value="Unassembled WGS sequence"/>
</dbReference>
<dbReference type="Gene3D" id="3.30.70.890">
    <property type="entry name" value="GHMP kinase, C-terminal domain"/>
    <property type="match status" value="1"/>
</dbReference>
<dbReference type="InterPro" id="IPR006204">
    <property type="entry name" value="GHMP_kinase_N_dom"/>
</dbReference>
<evidence type="ECO:0000256" key="6">
    <source>
        <dbReference type="ARBA" id="ARBA00022840"/>
    </source>
</evidence>
<keyword evidence="2" id="KW-0444">Lipid biosynthesis</keyword>
<dbReference type="AlphaFoldDB" id="A0A139N468"/>
<feature type="domain" description="GHMP kinase C-terminal" evidence="11">
    <location>
        <begin position="205"/>
        <end position="283"/>
    </location>
</feature>
<evidence type="ECO:0000256" key="7">
    <source>
        <dbReference type="ARBA" id="ARBA00022842"/>
    </source>
</evidence>
<feature type="domain" description="GHMP kinase N-terminal" evidence="10">
    <location>
        <begin position="63"/>
        <end position="137"/>
    </location>
</feature>
<dbReference type="SUPFAM" id="SSF55060">
    <property type="entry name" value="GHMP Kinase, C-terminal domain"/>
    <property type="match status" value="1"/>
</dbReference>
<name>A0A139N468_STRCR</name>
<evidence type="ECO:0000256" key="1">
    <source>
        <dbReference type="ARBA" id="ARBA00022490"/>
    </source>
</evidence>
<dbReference type="PATRIC" id="fig|45634.12.peg.439"/>
<keyword evidence="7" id="KW-0460">Magnesium</keyword>
<dbReference type="UniPathway" id="UPA00057">
    <property type="reaction ID" value="UER00098"/>
</dbReference>
<accession>A0A139N468</accession>
<proteinExistence type="predicted"/>
<comment type="pathway">
    <text evidence="9">Isoprenoid biosynthesis; isopentenyl diphosphate biosynthesis via mevalonate pathway; isopentenyl diphosphate from (R)-mevalonate: step 1/3.</text>
</comment>
<dbReference type="Gene3D" id="3.30.230.10">
    <property type="match status" value="1"/>
</dbReference>
<keyword evidence="3 12" id="KW-0808">Transferase</keyword>
<dbReference type="Pfam" id="PF08544">
    <property type="entry name" value="GHMP_kinases_C"/>
    <property type="match status" value="1"/>
</dbReference>
<dbReference type="Pfam" id="PF00288">
    <property type="entry name" value="GHMP_kinases_N"/>
    <property type="match status" value="1"/>
</dbReference>
<keyword evidence="1" id="KW-0963">Cytoplasm</keyword>
<evidence type="ECO:0000256" key="5">
    <source>
        <dbReference type="ARBA" id="ARBA00022777"/>
    </source>
</evidence>
<evidence type="ECO:0000256" key="8">
    <source>
        <dbReference type="ARBA" id="ARBA00023098"/>
    </source>
</evidence>
<evidence type="ECO:0000313" key="13">
    <source>
        <dbReference type="Proteomes" id="UP000070377"/>
    </source>
</evidence>
<keyword evidence="8" id="KW-0443">Lipid metabolism</keyword>
<organism evidence="12 13">
    <name type="scientific">Streptococcus cristatus</name>
    <dbReference type="NCBI Taxonomy" id="45634"/>
    <lineage>
        <taxon>Bacteria</taxon>
        <taxon>Bacillati</taxon>
        <taxon>Bacillota</taxon>
        <taxon>Bacilli</taxon>
        <taxon>Lactobacillales</taxon>
        <taxon>Streptococcaceae</taxon>
        <taxon>Streptococcus</taxon>
    </lineage>
</organism>
<dbReference type="EC" id="2.7.1.36" evidence="12"/>
<dbReference type="PANTHER" id="PTHR43290:SF2">
    <property type="entry name" value="MEVALONATE KINASE"/>
    <property type="match status" value="1"/>
</dbReference>
<dbReference type="GO" id="GO:0019287">
    <property type="term" value="P:isopentenyl diphosphate biosynthetic process, mevalonate pathway"/>
    <property type="evidence" value="ECO:0007669"/>
    <property type="project" value="UniProtKB-UniPathway"/>
</dbReference>
<evidence type="ECO:0000259" key="10">
    <source>
        <dbReference type="Pfam" id="PF00288"/>
    </source>
</evidence>
<dbReference type="InterPro" id="IPR006205">
    <property type="entry name" value="Mev_gal_kin"/>
</dbReference>
<dbReference type="NCBIfam" id="TIGR00549">
    <property type="entry name" value="mevalon_kin"/>
    <property type="match status" value="1"/>
</dbReference>
<dbReference type="GO" id="GO:0005829">
    <property type="term" value="C:cytosol"/>
    <property type="evidence" value="ECO:0007669"/>
    <property type="project" value="TreeGrafter"/>
</dbReference>
<dbReference type="InterPro" id="IPR036554">
    <property type="entry name" value="GHMP_kinase_C_sf"/>
</dbReference>
<keyword evidence="5 12" id="KW-0418">Kinase</keyword>
<gene>
    <name evidence="12" type="ORF">SCRDD08_00423</name>
</gene>
<dbReference type="RefSeq" id="WP_061422213.1">
    <property type="nucleotide sequence ID" value="NZ_KQ969062.1"/>
</dbReference>
<dbReference type="InterPro" id="IPR020568">
    <property type="entry name" value="Ribosomal_Su5_D2-typ_SF"/>
</dbReference>
<dbReference type="STRING" id="45634.SCRDD08_00423"/>
<keyword evidence="6" id="KW-0067">ATP-binding</keyword>
<dbReference type="GO" id="GO:0005524">
    <property type="term" value="F:ATP binding"/>
    <property type="evidence" value="ECO:0007669"/>
    <property type="project" value="UniProtKB-KW"/>
</dbReference>
<evidence type="ECO:0000259" key="11">
    <source>
        <dbReference type="Pfam" id="PF08544"/>
    </source>
</evidence>
<comment type="caution">
    <text evidence="12">The sequence shown here is derived from an EMBL/GenBank/DDBJ whole genome shotgun (WGS) entry which is preliminary data.</text>
</comment>
<dbReference type="PANTHER" id="PTHR43290">
    <property type="entry name" value="MEVALONATE KINASE"/>
    <property type="match status" value="1"/>
</dbReference>
<sequence>MTKEKGVGKAHSKIILMGEHSVVYGYPALALPLNNIEVTCQVFPSEKPWTLYEEDTLSMAVFACLEHLGKQGAQIRCQVNSMVPEKRGMGSSAAVSIAAIRAVFDYFEESLDHETLEILANRAEMIAHMNPSGLDAKTCLSDVAIKFIRNVGFSEIELDLSAYLLIADTGIHGHTREAIKKVESLGQEALPLLQELGNLTKIVEKAIHLKDLLTMGQAMTKAHGKLAQLGVSCQLSDDLVELALENGALGAKMSGGGLGGCVIVLIKEKKEAEDLARLLREKGASNIWIESL</sequence>
<dbReference type="GO" id="GO:0004496">
    <property type="term" value="F:mevalonate kinase activity"/>
    <property type="evidence" value="ECO:0007669"/>
    <property type="project" value="UniProtKB-EC"/>
</dbReference>
<keyword evidence="4" id="KW-0547">Nucleotide-binding</keyword>
<dbReference type="EMBL" id="LQRD01000019">
    <property type="protein sequence ID" value="KXT70829.1"/>
    <property type="molecule type" value="Genomic_DNA"/>
</dbReference>
<evidence type="ECO:0000313" key="12">
    <source>
        <dbReference type="EMBL" id="KXT70829.1"/>
    </source>
</evidence>
<evidence type="ECO:0000256" key="4">
    <source>
        <dbReference type="ARBA" id="ARBA00022741"/>
    </source>
</evidence>
<evidence type="ECO:0000256" key="2">
    <source>
        <dbReference type="ARBA" id="ARBA00022516"/>
    </source>
</evidence>
<protein>
    <submittedName>
        <fullName evidence="12">Mevalonate kinase</fullName>
        <ecNumber evidence="12">2.7.1.36</ecNumber>
    </submittedName>
</protein>
<dbReference type="PRINTS" id="PR00959">
    <property type="entry name" value="MEVGALKINASE"/>
</dbReference>
<dbReference type="SUPFAM" id="SSF54211">
    <property type="entry name" value="Ribosomal protein S5 domain 2-like"/>
    <property type="match status" value="1"/>
</dbReference>
<evidence type="ECO:0000256" key="3">
    <source>
        <dbReference type="ARBA" id="ARBA00022679"/>
    </source>
</evidence>
<dbReference type="InterPro" id="IPR013750">
    <property type="entry name" value="GHMP_kinase_C_dom"/>
</dbReference>